<evidence type="ECO:0000259" key="1">
    <source>
        <dbReference type="PROSITE" id="PS50878"/>
    </source>
</evidence>
<dbReference type="InterPro" id="IPR043128">
    <property type="entry name" value="Rev_trsase/Diguanyl_cyclase"/>
</dbReference>
<dbReference type="PROSITE" id="PS50878">
    <property type="entry name" value="RT_POL"/>
    <property type="match status" value="1"/>
</dbReference>
<evidence type="ECO:0000313" key="3">
    <source>
        <dbReference type="Proteomes" id="UP000054988"/>
    </source>
</evidence>
<name>A0A0W0FEE3_MONRR</name>
<dbReference type="EMBL" id="LATX01002053">
    <property type="protein sequence ID" value="KTB34650.1"/>
    <property type="molecule type" value="Genomic_DNA"/>
</dbReference>
<sequence length="127" mass="14668">MFQAFMNDVLSDFIDKGWCVVYMDDILIFLNNLKDHCEQTKRLMKRIQEHNLYLKPEKCKFDVKEVVFLGMVIQSGYAAMDSIKLAGIAEWEAPRTVKGKQTHPNGQPGQYYDNKEQMANGTHVGTY</sequence>
<dbReference type="Proteomes" id="UP000054988">
    <property type="component" value="Unassembled WGS sequence"/>
</dbReference>
<dbReference type="PANTHER" id="PTHR24559:SF444">
    <property type="entry name" value="REVERSE TRANSCRIPTASE DOMAIN-CONTAINING PROTEIN"/>
    <property type="match status" value="1"/>
</dbReference>
<dbReference type="Pfam" id="PF00078">
    <property type="entry name" value="RVT_1"/>
    <property type="match status" value="1"/>
</dbReference>
<organism evidence="2 3">
    <name type="scientific">Moniliophthora roreri</name>
    <name type="common">Frosty pod rot fungus</name>
    <name type="synonym">Monilia roreri</name>
    <dbReference type="NCBI Taxonomy" id="221103"/>
    <lineage>
        <taxon>Eukaryota</taxon>
        <taxon>Fungi</taxon>
        <taxon>Dikarya</taxon>
        <taxon>Basidiomycota</taxon>
        <taxon>Agaricomycotina</taxon>
        <taxon>Agaricomycetes</taxon>
        <taxon>Agaricomycetidae</taxon>
        <taxon>Agaricales</taxon>
        <taxon>Marasmiineae</taxon>
        <taxon>Marasmiaceae</taxon>
        <taxon>Moniliophthora</taxon>
    </lineage>
</organism>
<evidence type="ECO:0000313" key="2">
    <source>
        <dbReference type="EMBL" id="KTB34650.1"/>
    </source>
</evidence>
<dbReference type="FunFam" id="3.30.70.270:FF:000003">
    <property type="entry name" value="Transposon Ty3-G Gag-Pol polyprotein"/>
    <property type="match status" value="1"/>
</dbReference>
<accession>A0A0W0FEE3</accession>
<feature type="domain" description="Reverse transcriptase" evidence="1">
    <location>
        <begin position="1"/>
        <end position="73"/>
    </location>
</feature>
<proteinExistence type="predicted"/>
<dbReference type="PANTHER" id="PTHR24559">
    <property type="entry name" value="TRANSPOSON TY3-I GAG-POL POLYPROTEIN"/>
    <property type="match status" value="1"/>
</dbReference>
<dbReference type="InterPro" id="IPR053134">
    <property type="entry name" value="RNA-dir_DNA_polymerase"/>
</dbReference>
<dbReference type="SUPFAM" id="SSF56672">
    <property type="entry name" value="DNA/RNA polymerases"/>
    <property type="match status" value="1"/>
</dbReference>
<protein>
    <recommendedName>
        <fullName evidence="1">Reverse transcriptase domain-containing protein</fullName>
    </recommendedName>
</protein>
<comment type="caution">
    <text evidence="2">The sequence shown here is derived from an EMBL/GenBank/DDBJ whole genome shotgun (WGS) entry which is preliminary data.</text>
</comment>
<dbReference type="InterPro" id="IPR000477">
    <property type="entry name" value="RT_dom"/>
</dbReference>
<dbReference type="AlphaFoldDB" id="A0A0W0FEE3"/>
<reference evidence="2 3" key="1">
    <citation type="submission" date="2015-12" db="EMBL/GenBank/DDBJ databases">
        <title>Draft genome sequence of Moniliophthora roreri, the causal agent of frosty pod rot of cacao.</title>
        <authorList>
            <person name="Aime M.C."/>
            <person name="Diaz-Valderrama J.R."/>
            <person name="Kijpornyongpan T."/>
            <person name="Phillips-Mora W."/>
        </authorList>
    </citation>
    <scope>NUCLEOTIDE SEQUENCE [LARGE SCALE GENOMIC DNA]</scope>
    <source>
        <strain evidence="2 3">MCA 2952</strain>
    </source>
</reference>
<dbReference type="Gene3D" id="3.30.70.270">
    <property type="match status" value="1"/>
</dbReference>
<dbReference type="InterPro" id="IPR043502">
    <property type="entry name" value="DNA/RNA_pol_sf"/>
</dbReference>
<gene>
    <name evidence="2" type="ORF">WG66_12761</name>
</gene>